<dbReference type="SUPFAM" id="SSF53850">
    <property type="entry name" value="Periplasmic binding protein-like II"/>
    <property type="match status" value="1"/>
</dbReference>
<gene>
    <name evidence="3" type="ORF">ERS852470_00420</name>
</gene>
<name>A0A173YQ94_9CLOT</name>
<feature type="domain" description="PBP" evidence="1">
    <location>
        <begin position="111"/>
        <end position="301"/>
    </location>
</feature>
<dbReference type="Proteomes" id="UP000095558">
    <property type="component" value="Unassembled WGS sequence"/>
</dbReference>
<dbReference type="PANTHER" id="PTHR38431">
    <property type="entry name" value="BLL2305 PROTEIN"/>
    <property type="match status" value="1"/>
</dbReference>
<dbReference type="InterPro" id="IPR024370">
    <property type="entry name" value="PBP_domain"/>
</dbReference>
<evidence type="ECO:0000259" key="1">
    <source>
        <dbReference type="Pfam" id="PF12727"/>
    </source>
</evidence>
<dbReference type="InterPro" id="IPR010093">
    <property type="entry name" value="SinI_DNA-bd"/>
</dbReference>
<evidence type="ECO:0000259" key="2">
    <source>
        <dbReference type="Pfam" id="PF12728"/>
    </source>
</evidence>
<dbReference type="Pfam" id="PF12728">
    <property type="entry name" value="HTH_17"/>
    <property type="match status" value="1"/>
</dbReference>
<dbReference type="Pfam" id="PF12727">
    <property type="entry name" value="PBP_like"/>
    <property type="match status" value="1"/>
</dbReference>
<sequence>MDLKSSLTPLEVSELLKITKNTVYELIKRGELPSYKIGKKIRIDMHDVEEYIRNQKIGSKQLKYTESQNNTFESKANIPKQKTHNSITLSNQSTNEIIISGQDILLDILARYIEELYPDFTVLRSYKGSYNGLYDLYNNKVSIASCHLWDGDNDNYNVDYVKRLVPGTSCVLINLAYRLQGFYVAKGNPLNIKSFEDLINNKINFVNREKGSGVRVLLDEKLRLLNIDPNCINGYYNEETSHLAVASTVGRGDANVGIGNKKASMQVETIDFIPIQTERYDLIIKKSDLNNPIYQNIISILSSDKFKNELQGIGGYDLKDLGKIIATT</sequence>
<protein>
    <submittedName>
        <fullName evidence="3">Periplasmic molybdate-binding protein/domain</fullName>
    </submittedName>
</protein>
<dbReference type="PANTHER" id="PTHR38431:SF1">
    <property type="entry name" value="BLL2305 PROTEIN"/>
    <property type="match status" value="1"/>
</dbReference>
<dbReference type="NCBIfam" id="TIGR01764">
    <property type="entry name" value="excise"/>
    <property type="match status" value="1"/>
</dbReference>
<reference evidence="3 4" key="1">
    <citation type="submission" date="2015-09" db="EMBL/GenBank/DDBJ databases">
        <authorList>
            <consortium name="Pathogen Informatics"/>
        </authorList>
    </citation>
    <scope>NUCLEOTIDE SEQUENCE [LARGE SCALE GENOMIC DNA]</scope>
    <source>
        <strain evidence="3 4">2789STDY5834855</strain>
    </source>
</reference>
<dbReference type="OrthoDB" id="9804758at2"/>
<proteinExistence type="predicted"/>
<accession>A0A173YQ94</accession>
<organism evidence="3 4">
    <name type="scientific">Clostridium disporicum</name>
    <dbReference type="NCBI Taxonomy" id="84024"/>
    <lineage>
        <taxon>Bacteria</taxon>
        <taxon>Bacillati</taxon>
        <taxon>Bacillota</taxon>
        <taxon>Clostridia</taxon>
        <taxon>Eubacteriales</taxon>
        <taxon>Clostridiaceae</taxon>
        <taxon>Clostridium</taxon>
    </lineage>
</organism>
<feature type="domain" description="Helix-turn-helix" evidence="2">
    <location>
        <begin position="7"/>
        <end position="55"/>
    </location>
</feature>
<dbReference type="RefSeq" id="WP_055275182.1">
    <property type="nucleotide sequence ID" value="NZ_CYZV01000003.1"/>
</dbReference>
<evidence type="ECO:0000313" key="3">
    <source>
        <dbReference type="EMBL" id="CUN65713.1"/>
    </source>
</evidence>
<dbReference type="SUPFAM" id="SSF46955">
    <property type="entry name" value="Putative DNA-binding domain"/>
    <property type="match status" value="1"/>
</dbReference>
<dbReference type="GO" id="GO:0003677">
    <property type="term" value="F:DNA binding"/>
    <property type="evidence" value="ECO:0007669"/>
    <property type="project" value="InterPro"/>
</dbReference>
<dbReference type="Gene3D" id="3.40.190.10">
    <property type="entry name" value="Periplasmic binding protein-like II"/>
    <property type="match status" value="1"/>
</dbReference>
<dbReference type="EMBL" id="CYZV01000003">
    <property type="protein sequence ID" value="CUN65713.1"/>
    <property type="molecule type" value="Genomic_DNA"/>
</dbReference>
<dbReference type="InterPro" id="IPR009061">
    <property type="entry name" value="DNA-bd_dom_put_sf"/>
</dbReference>
<evidence type="ECO:0000313" key="4">
    <source>
        <dbReference type="Proteomes" id="UP000095558"/>
    </source>
</evidence>
<dbReference type="AlphaFoldDB" id="A0A173YQ94"/>
<dbReference type="InterPro" id="IPR041657">
    <property type="entry name" value="HTH_17"/>
</dbReference>